<comment type="similarity">
    <text evidence="1 9">Belongs to the transketolase family.</text>
</comment>
<evidence type="ECO:0000313" key="12">
    <source>
        <dbReference type="Proteomes" id="UP001062263"/>
    </source>
</evidence>
<dbReference type="PANTHER" id="PTHR43522">
    <property type="entry name" value="TRANSKETOLASE"/>
    <property type="match status" value="1"/>
</dbReference>
<dbReference type="CDD" id="cd07033">
    <property type="entry name" value="TPP_PYR_DXS_TK_like"/>
    <property type="match status" value="1"/>
</dbReference>
<feature type="domain" description="Transketolase-like pyrimidine-binding" evidence="10">
    <location>
        <begin position="357"/>
        <end position="528"/>
    </location>
</feature>
<proteinExistence type="inferred from homology"/>
<dbReference type="Pfam" id="PF00456">
    <property type="entry name" value="Transketolase_N"/>
    <property type="match status" value="1"/>
</dbReference>
<comment type="function">
    <text evidence="9">Catalyzes the transfer of a two-carbon ketol group from a ketose donor to an aldose acceptor, via a covalent intermediate with the cofactor thiamine pyrophosphate.</text>
</comment>
<evidence type="ECO:0000256" key="4">
    <source>
        <dbReference type="ARBA" id="ARBA00022679"/>
    </source>
</evidence>
<evidence type="ECO:0000256" key="3">
    <source>
        <dbReference type="ARBA" id="ARBA00013152"/>
    </source>
</evidence>
<dbReference type="Proteomes" id="UP001062263">
    <property type="component" value="Chromosome"/>
</dbReference>
<keyword evidence="12" id="KW-1185">Reference proteome</keyword>
<evidence type="ECO:0000256" key="2">
    <source>
        <dbReference type="ARBA" id="ARBA00011738"/>
    </source>
</evidence>
<dbReference type="InterPro" id="IPR005474">
    <property type="entry name" value="Transketolase_N"/>
</dbReference>
<dbReference type="Gene3D" id="3.40.50.920">
    <property type="match status" value="1"/>
</dbReference>
<dbReference type="InterPro" id="IPR009014">
    <property type="entry name" value="Transketo_C/PFOR_II"/>
</dbReference>
<keyword evidence="7 9" id="KW-0786">Thiamine pyrophosphate</keyword>
<comment type="cofactor">
    <cofactor evidence="9">
        <name>Mg(2+)</name>
        <dbReference type="ChEBI" id="CHEBI:18420"/>
    </cofactor>
    <cofactor evidence="9">
        <name>Ca(2+)</name>
        <dbReference type="ChEBI" id="CHEBI:29108"/>
    </cofactor>
    <cofactor evidence="9">
        <name>Mn(2+)</name>
        <dbReference type="ChEBI" id="CHEBI:29035"/>
    </cofactor>
    <cofactor evidence="9">
        <name>Co(2+)</name>
        <dbReference type="ChEBI" id="CHEBI:48828"/>
    </cofactor>
    <text evidence="9">Binds 1 Mg(2+) ion per subunit. Can also utilize other divalent metal cations, such as Ca(2+), Mn(2+) and Co(2+).</text>
</comment>
<evidence type="ECO:0000256" key="6">
    <source>
        <dbReference type="ARBA" id="ARBA00022842"/>
    </source>
</evidence>
<dbReference type="PROSITE" id="PS00801">
    <property type="entry name" value="TRANSKETOLASE_1"/>
    <property type="match status" value="1"/>
</dbReference>
<evidence type="ECO:0000256" key="1">
    <source>
        <dbReference type="ARBA" id="ARBA00007131"/>
    </source>
</evidence>
<dbReference type="Pfam" id="PF02779">
    <property type="entry name" value="Transket_pyr"/>
    <property type="match status" value="1"/>
</dbReference>
<dbReference type="NCBIfam" id="TIGR00232">
    <property type="entry name" value="tktlase_bact"/>
    <property type="match status" value="1"/>
</dbReference>
<organism evidence="11 12">
    <name type="scientific">Akkermansia biwaensis</name>
    <dbReference type="NCBI Taxonomy" id="2946555"/>
    <lineage>
        <taxon>Bacteria</taxon>
        <taxon>Pseudomonadati</taxon>
        <taxon>Verrucomicrobiota</taxon>
        <taxon>Verrucomicrobiia</taxon>
        <taxon>Verrucomicrobiales</taxon>
        <taxon>Akkermansiaceae</taxon>
        <taxon>Akkermansia</taxon>
    </lineage>
</organism>
<dbReference type="InterPro" id="IPR049557">
    <property type="entry name" value="Transketolase_CS"/>
</dbReference>
<dbReference type="SMART" id="SM00861">
    <property type="entry name" value="Transket_pyr"/>
    <property type="match status" value="1"/>
</dbReference>
<dbReference type="InterPro" id="IPR005475">
    <property type="entry name" value="Transketolase-like_Pyr-bd"/>
</dbReference>
<evidence type="ECO:0000256" key="5">
    <source>
        <dbReference type="ARBA" id="ARBA00022723"/>
    </source>
</evidence>
<keyword evidence="5 9" id="KW-0479">Metal-binding</keyword>
<dbReference type="CDD" id="cd02012">
    <property type="entry name" value="TPP_TK"/>
    <property type="match status" value="1"/>
</dbReference>
<protein>
    <recommendedName>
        <fullName evidence="3 8">Transketolase</fullName>
        <ecNumber evidence="3 8">2.2.1.1</ecNumber>
    </recommendedName>
</protein>
<dbReference type="PROSITE" id="PS00802">
    <property type="entry name" value="TRANSKETOLASE_2"/>
    <property type="match status" value="1"/>
</dbReference>
<keyword evidence="4 9" id="KW-0808">Transferase</keyword>
<keyword evidence="9" id="KW-0106">Calcium</keyword>
<dbReference type="EMBL" id="AP025943">
    <property type="protein sequence ID" value="BDL43737.1"/>
    <property type="molecule type" value="Genomic_DNA"/>
</dbReference>
<reference evidence="11" key="1">
    <citation type="submission" date="2022-06" db="EMBL/GenBank/DDBJ databases">
        <title>Akkermansia biwalacus sp. nov., an anaerobic mucin-degrading bacterium isolated from human intestine.</title>
        <authorList>
            <person name="Kobayashi Y."/>
            <person name="Inoue S."/>
            <person name="Kawahara T."/>
            <person name="Kohda N."/>
        </authorList>
    </citation>
    <scope>NUCLEOTIDE SEQUENCE</scope>
    <source>
        <strain evidence="11">WON2089</strain>
    </source>
</reference>
<comment type="catalytic activity">
    <reaction evidence="9">
        <text>D-sedoheptulose 7-phosphate + D-glyceraldehyde 3-phosphate = aldehydo-D-ribose 5-phosphate + D-xylulose 5-phosphate</text>
        <dbReference type="Rhea" id="RHEA:10508"/>
        <dbReference type="ChEBI" id="CHEBI:57483"/>
        <dbReference type="ChEBI" id="CHEBI:57737"/>
        <dbReference type="ChEBI" id="CHEBI:58273"/>
        <dbReference type="ChEBI" id="CHEBI:59776"/>
        <dbReference type="EC" id="2.2.1.1"/>
    </reaction>
</comment>
<dbReference type="Gene3D" id="3.40.50.970">
    <property type="match status" value="2"/>
</dbReference>
<evidence type="ECO:0000256" key="8">
    <source>
        <dbReference type="NCBIfam" id="TIGR00232"/>
    </source>
</evidence>
<dbReference type="Pfam" id="PF22613">
    <property type="entry name" value="Transketolase_C_1"/>
    <property type="match status" value="1"/>
</dbReference>
<dbReference type="InterPro" id="IPR055152">
    <property type="entry name" value="Transketolase-like_C_2"/>
</dbReference>
<comment type="subunit">
    <text evidence="2 9">Homodimer.</text>
</comment>
<dbReference type="InterPro" id="IPR029061">
    <property type="entry name" value="THDP-binding"/>
</dbReference>
<keyword evidence="6 9" id="KW-0460">Magnesium</keyword>
<dbReference type="RefSeq" id="WP_215434081.1">
    <property type="nucleotide sequence ID" value="NZ_AP025943.1"/>
</dbReference>
<evidence type="ECO:0000256" key="7">
    <source>
        <dbReference type="ARBA" id="ARBA00023052"/>
    </source>
</evidence>
<sequence>MNLDLLQKAANQARGLAMDAVHDCASGHLGLPLGCAEIGAVLFGDLLNVCPAQPRWLNRDRFILSAGHGSMFLYGWLHLSGFNVGIEDLKNFRHKGSITPGHPEFRDTDGVECTTGPLGQGIANAVGFALSARRAAARFNKPGMDIFTQNIFCLTGDGCLQEGVAREALALAAVLKLDNLILIYDSNDITLDAPAERTQLADPRAVYEALGWDVRQIDGHDLKAVAEAVEAAKAAKNGKPQLIIAKTVIGKGIPGIEGTTKGHGEGGAKLLEEAHANWGIPSGERYYVSEDVRAYFNDLKARREAAFSAWNAMYREWRQSFPELAAELDAGMDACARGVDPSVSDKDIPAFSPHYSDATRSSGSVAINAIAKADPWFLTTSADLYSSNKNYLNGGGDFSAENPEGRNFWFGIREHAMASICNGIAYDGLFRVSAATFCVFVDYMRAAIRVAALSGLPVTYILTHDSVAVGEDGPTHQPVETVSGLRVIPNLDVIRPADPEETAGAWMAALQRADGPTALILTRQKVATLNDIPVETRRQGVLKGGYVARREQDKLEAIILASGSELELALKAAERLGSGIRVVSMPSFFRFDAQPAEYRESVLPPSCMKRVSVEAGVTGLWWKYVGCQGEAVGINRFGFSAPGNQVLDELGMNVDNVVNAVQNVLAR</sequence>
<comment type="cofactor">
    <cofactor evidence="9">
        <name>thiamine diphosphate</name>
        <dbReference type="ChEBI" id="CHEBI:58937"/>
    </cofactor>
    <text evidence="9">Binds 1 thiamine pyrophosphate per subunit.</text>
</comment>
<dbReference type="SUPFAM" id="SSF52518">
    <property type="entry name" value="Thiamin diphosphate-binding fold (THDP-binding)"/>
    <property type="match status" value="2"/>
</dbReference>
<evidence type="ECO:0000256" key="9">
    <source>
        <dbReference type="RuleBase" id="RU004996"/>
    </source>
</evidence>
<evidence type="ECO:0000259" key="10">
    <source>
        <dbReference type="SMART" id="SM00861"/>
    </source>
</evidence>
<dbReference type="InterPro" id="IPR033247">
    <property type="entry name" value="Transketolase_fam"/>
</dbReference>
<evidence type="ECO:0000313" key="11">
    <source>
        <dbReference type="EMBL" id="BDL43737.1"/>
    </source>
</evidence>
<dbReference type="InterPro" id="IPR005478">
    <property type="entry name" value="Transketolase_bac-like"/>
</dbReference>
<dbReference type="SUPFAM" id="SSF52922">
    <property type="entry name" value="TK C-terminal domain-like"/>
    <property type="match status" value="1"/>
</dbReference>
<dbReference type="EC" id="2.2.1.1" evidence="3 8"/>
<dbReference type="PANTHER" id="PTHR43522:SF10">
    <property type="entry name" value="TRANSKETOLASE"/>
    <property type="match status" value="1"/>
</dbReference>
<gene>
    <name evidence="11" type="primary">tkt</name>
    <name evidence="11" type="ORF">Abiwalacus_13110</name>
</gene>
<name>A0ABM7ZG84_9BACT</name>
<accession>A0ABM7ZG84</accession>
<dbReference type="InterPro" id="IPR020826">
    <property type="entry name" value="Transketolase_BS"/>
</dbReference>